<organism evidence="2">
    <name type="scientific">uncultured Caudovirales phage</name>
    <dbReference type="NCBI Taxonomy" id="2100421"/>
    <lineage>
        <taxon>Viruses</taxon>
        <taxon>Duplodnaviria</taxon>
        <taxon>Heunggongvirae</taxon>
        <taxon>Uroviricota</taxon>
        <taxon>Caudoviricetes</taxon>
        <taxon>Peduoviridae</taxon>
        <taxon>Maltschvirus</taxon>
        <taxon>Maltschvirus maltsch</taxon>
    </lineage>
</organism>
<feature type="compositionally biased region" description="Low complexity" evidence="1">
    <location>
        <begin position="99"/>
        <end position="110"/>
    </location>
</feature>
<name>A0A6J5KYP6_9CAUD</name>
<sequence length="162" mass="18503">MNEDNLLKSLEELYSDLLWMDGMLESEQDELIKGPNYWKDRNPAKYKKMLSKLSHERKKPGSKERGYQQVLQAKRRENGGSGTTAGQKGHKGHASGHMKTSTGKAAASYAKAEKKHGQKMSIDRKNNNKGYESSNTHLAPQSLNRGDENNKKKKEWYKKHKK</sequence>
<feature type="region of interest" description="Disordered" evidence="1">
    <location>
        <begin position="50"/>
        <end position="162"/>
    </location>
</feature>
<protein>
    <submittedName>
        <fullName evidence="2">Uncharacterized protein</fullName>
    </submittedName>
</protein>
<dbReference type="EMBL" id="LR796189">
    <property type="protein sequence ID" value="CAB4125290.1"/>
    <property type="molecule type" value="Genomic_DNA"/>
</dbReference>
<accession>A0A6J5KYP6</accession>
<feature type="compositionally biased region" description="Polar residues" evidence="1">
    <location>
        <begin position="128"/>
        <end position="144"/>
    </location>
</feature>
<proteinExistence type="predicted"/>
<reference evidence="2" key="1">
    <citation type="submission" date="2020-04" db="EMBL/GenBank/DDBJ databases">
        <authorList>
            <person name="Chiriac C."/>
            <person name="Salcher M."/>
            <person name="Ghai R."/>
            <person name="Kavagutti S V."/>
        </authorList>
    </citation>
    <scope>NUCLEOTIDE SEQUENCE</scope>
</reference>
<gene>
    <name evidence="2" type="ORF">UFOVP53_101</name>
</gene>
<feature type="compositionally biased region" description="Basic residues" evidence="1">
    <location>
        <begin position="151"/>
        <end position="162"/>
    </location>
</feature>
<evidence type="ECO:0000313" key="2">
    <source>
        <dbReference type="EMBL" id="CAB4125290.1"/>
    </source>
</evidence>
<evidence type="ECO:0000256" key="1">
    <source>
        <dbReference type="SAM" id="MobiDB-lite"/>
    </source>
</evidence>